<evidence type="ECO:0000313" key="1">
    <source>
        <dbReference type="EMBL" id="MFF0498484.1"/>
    </source>
</evidence>
<reference evidence="1 2" key="1">
    <citation type="submission" date="2024-10" db="EMBL/GenBank/DDBJ databases">
        <title>The Natural Products Discovery Center: Release of the First 8490 Sequenced Strains for Exploring Actinobacteria Biosynthetic Diversity.</title>
        <authorList>
            <person name="Kalkreuter E."/>
            <person name="Kautsar S.A."/>
            <person name="Yang D."/>
            <person name="Bader C.D."/>
            <person name="Teijaro C.N."/>
            <person name="Fluegel L."/>
            <person name="Davis C.M."/>
            <person name="Simpson J.R."/>
            <person name="Lauterbach L."/>
            <person name="Steele A.D."/>
            <person name="Gui C."/>
            <person name="Meng S."/>
            <person name="Li G."/>
            <person name="Viehrig K."/>
            <person name="Ye F."/>
            <person name="Su P."/>
            <person name="Kiefer A.F."/>
            <person name="Nichols A."/>
            <person name="Cepeda A.J."/>
            <person name="Yan W."/>
            <person name="Fan B."/>
            <person name="Jiang Y."/>
            <person name="Adhikari A."/>
            <person name="Zheng C.-J."/>
            <person name="Schuster L."/>
            <person name="Cowan T.M."/>
            <person name="Smanski M.J."/>
            <person name="Chevrette M.G."/>
            <person name="De Carvalho L.P.S."/>
            <person name="Shen B."/>
        </authorList>
    </citation>
    <scope>NUCLEOTIDE SEQUENCE [LARGE SCALE GENOMIC DNA]</scope>
    <source>
        <strain evidence="1 2">NPDC004119</strain>
    </source>
</reference>
<organism evidence="1 2">
    <name type="scientific">Nocardia aobensis</name>
    <dbReference type="NCBI Taxonomy" id="257277"/>
    <lineage>
        <taxon>Bacteria</taxon>
        <taxon>Bacillati</taxon>
        <taxon>Actinomycetota</taxon>
        <taxon>Actinomycetes</taxon>
        <taxon>Mycobacteriales</taxon>
        <taxon>Nocardiaceae</taxon>
        <taxon>Nocardia</taxon>
    </lineage>
</organism>
<dbReference type="RefSeq" id="WP_387395951.1">
    <property type="nucleotide sequence ID" value="NZ_JBIAMT010000003.1"/>
</dbReference>
<name>A0ABW6P5Q5_9NOCA</name>
<protein>
    <submittedName>
        <fullName evidence="1">Uncharacterized protein</fullName>
    </submittedName>
</protein>
<dbReference type="Proteomes" id="UP001601442">
    <property type="component" value="Unassembled WGS sequence"/>
</dbReference>
<sequence length="139" mass="15581">MKAPAYYLFPNGVQLRAITSHLTGNGAQGVQYIARATRLDGNNKGAGIEDQIQDLEKAVEFVVEEIRRLRELQTGRGERFEGVATAYRGSTYDASGKYRDVYVTEESFDTRVHNHDFDPSCPVDRDADGFLRGECMRGE</sequence>
<comment type="caution">
    <text evidence="1">The sequence shown here is derived from an EMBL/GenBank/DDBJ whole genome shotgun (WGS) entry which is preliminary data.</text>
</comment>
<keyword evidence="2" id="KW-1185">Reference proteome</keyword>
<gene>
    <name evidence="1" type="ORF">ACFYU5_18910</name>
</gene>
<accession>A0ABW6P5Q5</accession>
<evidence type="ECO:0000313" key="2">
    <source>
        <dbReference type="Proteomes" id="UP001601442"/>
    </source>
</evidence>
<proteinExistence type="predicted"/>
<dbReference type="EMBL" id="JBIAMT010000003">
    <property type="protein sequence ID" value="MFF0498484.1"/>
    <property type="molecule type" value="Genomic_DNA"/>
</dbReference>